<dbReference type="EMBL" id="MT334624">
    <property type="protein sequence ID" value="QTP76582.1"/>
    <property type="molecule type" value="Genomic_RNA"/>
</dbReference>
<reference evidence="1" key="3">
    <citation type="submission" date="2015-05" db="EMBL/GenBank/DDBJ databases">
        <title>Genome sequence of a potato yellow vein virus (PYVV) isolate from Solanum phureja in Colombia.</title>
        <authorList>
            <person name="Alvarez D."/>
            <person name="Marin M."/>
            <person name="Gutierrez P."/>
        </authorList>
    </citation>
    <scope>NUCLEOTIDE SEQUENCE</scope>
    <source>
        <strain evidence="1">LU1</strain>
    </source>
</reference>
<evidence type="ECO:0000313" key="1">
    <source>
        <dbReference type="EMBL" id="AMR69006.1"/>
    </source>
</evidence>
<evidence type="ECO:0000313" key="8">
    <source>
        <dbReference type="Proteomes" id="UP000202874"/>
    </source>
</evidence>
<accession>Q70PI4</accession>
<dbReference type="GO" id="GO:0019028">
    <property type="term" value="C:viral capsid"/>
    <property type="evidence" value="ECO:0007669"/>
    <property type="project" value="UniProtKB-KW"/>
</dbReference>
<evidence type="ECO:0000313" key="2">
    <source>
        <dbReference type="EMBL" id="CAD89683.1"/>
    </source>
</evidence>
<reference evidence="2 8" key="2">
    <citation type="journal article" date="2004" name="J. Gen. Virol.">
        <title>Analysis of the RNA of Potato yellow vein virus: evidence for a tripartite genome and conserved 3'-terminal structures among members of the genus Crinivirus.</title>
        <authorList>
            <person name="Livieratos I.C."/>
            <person name="Eliasco E."/>
            <person name="Muller G."/>
            <person name="Olsthoorn R.C.L."/>
            <person name="Salazar L.F."/>
            <person name="Pleij C.W.A."/>
            <person name="Coutts R.H.A."/>
        </authorList>
    </citation>
    <scope>NUCLEOTIDE SEQUENCE [LARGE SCALE GENOMIC DNA]</scope>
</reference>
<keyword evidence="8" id="KW-1185">Reference proteome</keyword>
<proteinExistence type="predicted"/>
<organism evidence="2 8">
    <name type="scientific">Potato yellow vein virus</name>
    <dbReference type="NCBI Taxonomy" id="103881"/>
    <lineage>
        <taxon>Viruses</taxon>
        <taxon>Riboviria</taxon>
        <taxon>Orthornavirae</taxon>
        <taxon>Kitrinoviricota</taxon>
        <taxon>Alsuviricetes</taxon>
        <taxon>Martellivirales</taxon>
        <taxon>Closteroviridae</taxon>
        <taxon>Crinivirus</taxon>
        <taxon>Crinivirus flavisolani</taxon>
    </lineage>
</organism>
<protein>
    <submittedName>
        <fullName evidence="4">p7</fullName>
    </submittedName>
</protein>
<dbReference type="EMBL" id="MN417997">
    <property type="protein sequence ID" value="QLF97264.1"/>
    <property type="molecule type" value="Genomic_RNA"/>
</dbReference>
<dbReference type="RefSeq" id="YP_054418.1">
    <property type="nucleotide sequence ID" value="NC_006063.1"/>
</dbReference>
<dbReference type="EMBL" id="MN088361">
    <property type="protein sequence ID" value="QHW06858.1"/>
    <property type="molecule type" value="Genomic_RNA"/>
</dbReference>
<dbReference type="Proteomes" id="UP000202874">
    <property type="component" value="Genome"/>
</dbReference>
<evidence type="ECO:0000313" key="3">
    <source>
        <dbReference type="EMBL" id="QCI62255.1"/>
    </source>
</evidence>
<dbReference type="EMBL" id="MK618650">
    <property type="protein sequence ID" value="QEY87993.1"/>
    <property type="molecule type" value="Genomic_RNA"/>
</dbReference>
<dbReference type="EMBL" id="MK024943">
    <property type="protein sequence ID" value="QCI62255.1"/>
    <property type="molecule type" value="Genomic_RNA"/>
</dbReference>
<evidence type="ECO:0000313" key="5">
    <source>
        <dbReference type="EMBL" id="QHW06858.1"/>
    </source>
</evidence>
<evidence type="ECO:0000313" key="4">
    <source>
        <dbReference type="EMBL" id="QEY87993.1"/>
    </source>
</evidence>
<reference evidence="6" key="8">
    <citation type="journal article" date="2020" name="Arch. Phytopathol. Plant Prot.">
        <title>Detection of RNA viruses in Cape gooseberry (Physalis peruviana L.) by RNAseq using total RNA and dsRNA inputs.</title>
        <authorList>
            <person name="Garcia Y.G."/>
            <person name="Montoya M.M."/>
            <person name="Gutierrez P.A."/>
        </authorList>
    </citation>
    <scope>NUCLEOTIDE SEQUENCE</scope>
    <source>
        <strain evidence="6">PYVV_physalis_M7</strain>
    </source>
</reference>
<dbReference type="EMBL" id="AJ557129">
    <property type="protein sequence ID" value="CAD89683.1"/>
    <property type="molecule type" value="Genomic_RNA"/>
</dbReference>
<reference evidence="3" key="4">
    <citation type="submission" date="2018-10" db="EMBL/GenBank/DDBJ databases">
        <title>Molecular detection of four RNA viruses in potato seed-tubers in Antioquia (Colombia).</title>
        <authorList>
            <person name="Sierra A."/>
            <person name="Gallo Y."/>
            <person name="Estrada M."/>
            <person name="Gutierrez P."/>
            <person name="Marin M."/>
        </authorList>
    </citation>
    <scope>NUCLEOTIDE SEQUENCE</scope>
    <source>
        <strain evidence="3">C</strain>
    </source>
</reference>
<dbReference type="KEGG" id="vg:4421909"/>
<name>Q70PI4_9CLOS</name>
<sequence>MNSLCRIIFEVNKNFCVYFLSNNRDFLGDELTYLDPSIEDLRDLLRDHFYIRKVW</sequence>
<keyword evidence="2" id="KW-0167">Capsid protein</keyword>
<reference evidence="5" key="6">
    <citation type="submission" date="2019-06" db="EMBL/GenBank/DDBJ databases">
        <authorList>
            <person name="Gallo Y."/>
            <person name="Gutierrez P."/>
            <person name="Marin M."/>
        </authorList>
    </citation>
    <scope>NUCLEOTIDE SEQUENCE</scope>
    <source>
        <strain evidence="5">PYVV/Antioquia/May5</strain>
    </source>
</reference>
<evidence type="ECO:0000313" key="6">
    <source>
        <dbReference type="EMBL" id="QLF97264.1"/>
    </source>
</evidence>
<evidence type="ECO:0000313" key="7">
    <source>
        <dbReference type="EMBL" id="QTP76582.1"/>
    </source>
</evidence>
<reference evidence="7" key="9">
    <citation type="submission" date="2020-04" db="EMBL/GenBank/DDBJ databases">
        <authorList>
            <person name="Franco-Lara L."/>
            <person name="Canto T."/>
        </authorList>
    </citation>
    <scope>NUCLEOTIDE SEQUENCE</scope>
    <source>
        <strain evidence="7">Tabio</strain>
    </source>
</reference>
<keyword evidence="2" id="KW-0946">Virion</keyword>
<reference evidence="4" key="5">
    <citation type="submission" date="2019-03" db="EMBL/GenBank/DDBJ databases">
        <authorList>
            <person name="Gallo Y."/>
            <person name="Sierra A."/>
            <person name="Gutierrez P."/>
            <person name="Marin M."/>
        </authorList>
    </citation>
    <scope>NUCLEOTIDE SEQUENCE</scope>
    <source>
        <strain evidence="4">Antioquia-May4</strain>
    </source>
</reference>
<dbReference type="GeneID" id="4421909"/>
<reference evidence="6" key="7">
    <citation type="submission" date="2019-09" db="EMBL/GenBank/DDBJ databases">
        <authorList>
            <person name="Gutierrez P."/>
            <person name="Gallo Y."/>
            <person name="Marin M."/>
        </authorList>
    </citation>
    <scope>NUCLEOTIDE SEQUENCE</scope>
    <source>
        <strain evidence="6">PYVV_physalis_M7</strain>
    </source>
</reference>
<reference evidence="8" key="1">
    <citation type="journal article" date="2002" name="Virus Genes">
        <title>Identification and sequence analysis of Potato yellow vein virus capsid protein minor gene.</title>
        <authorList>
            <person name="Livieratos I.E."/>
            <person name="Muller G."/>
            <person name="Salazar L.F."/>
            <person name="Eliasco E."/>
            <person name="Coutts R.H.A."/>
        </authorList>
    </citation>
    <scope>NUCLEOTIDE SEQUENCE [LARGE SCALE GENOMIC DNA]</scope>
</reference>
<dbReference type="EMBL" id="KR998194">
    <property type="protein sequence ID" value="AMR69006.1"/>
    <property type="molecule type" value="Genomic_RNA"/>
</dbReference>